<dbReference type="AlphaFoldDB" id="A0A835YWZ2"/>
<accession>A0A835YWZ2</accession>
<evidence type="ECO:0000313" key="2">
    <source>
        <dbReference type="Proteomes" id="UP000664859"/>
    </source>
</evidence>
<keyword evidence="2" id="KW-1185">Reference proteome</keyword>
<dbReference type="EMBL" id="JAFCMP010000223">
    <property type="protein sequence ID" value="KAG5183242.1"/>
    <property type="molecule type" value="Genomic_DNA"/>
</dbReference>
<protein>
    <submittedName>
        <fullName evidence="1">Uncharacterized protein</fullName>
    </submittedName>
</protein>
<comment type="caution">
    <text evidence="1">The sequence shown here is derived from an EMBL/GenBank/DDBJ whole genome shotgun (WGS) entry which is preliminary data.</text>
</comment>
<proteinExistence type="predicted"/>
<gene>
    <name evidence="1" type="ORF">JKP88DRAFT_182920</name>
</gene>
<name>A0A835YWZ2_9STRA</name>
<dbReference type="OrthoDB" id="40547at2759"/>
<evidence type="ECO:0000313" key="1">
    <source>
        <dbReference type="EMBL" id="KAG5183242.1"/>
    </source>
</evidence>
<dbReference type="Proteomes" id="UP000664859">
    <property type="component" value="Unassembled WGS sequence"/>
</dbReference>
<sequence length="346" mass="39276">MDWTRRQGHILTGDGRLEQLYRDFDEEELPHYHLSKGRSWQIFEQWQASPATRSTSACVAGVWSRPLFVGGWEHSDASQETVYNLQTPSVFLDMRVPCGVEFPGARGLRDLSLEQLRLYARRHAFAGITRVQSIDGAPVATRHHAVDWNFVGRMRPRPNKWRIEARQQRPRCDVWKEWGFARDEHGQHIYMERWERVKGGTGPYLALRRRPEASGGGRDAFLIVCGDHFGYVEDRAAAARGDWGRYASLVEVVDAAVKRGDRGAAEAYLDLKACHGMRREGGAWVIDYSLQPWLVGTTLLHSSDLELSSGGKEFKWNGAIWAVLECTFTAEQLQCLTGRGHVAARL</sequence>
<reference evidence="1" key="1">
    <citation type="submission" date="2021-02" db="EMBL/GenBank/DDBJ databases">
        <title>First Annotated Genome of the Yellow-green Alga Tribonema minus.</title>
        <authorList>
            <person name="Mahan K.M."/>
        </authorList>
    </citation>
    <scope>NUCLEOTIDE SEQUENCE</scope>
    <source>
        <strain evidence="1">UTEX B ZZ1240</strain>
    </source>
</reference>
<organism evidence="1 2">
    <name type="scientific">Tribonema minus</name>
    <dbReference type="NCBI Taxonomy" id="303371"/>
    <lineage>
        <taxon>Eukaryota</taxon>
        <taxon>Sar</taxon>
        <taxon>Stramenopiles</taxon>
        <taxon>Ochrophyta</taxon>
        <taxon>PX clade</taxon>
        <taxon>Xanthophyceae</taxon>
        <taxon>Tribonematales</taxon>
        <taxon>Tribonemataceae</taxon>
        <taxon>Tribonema</taxon>
    </lineage>
</organism>